<dbReference type="RefSeq" id="WP_006872712.1">
    <property type="nucleotide sequence ID" value="NZ_JH413849.1"/>
</dbReference>
<keyword evidence="1" id="KW-0732">Signal</keyword>
<dbReference type="NCBIfam" id="NF045527">
    <property type="entry name" value="LegT"/>
    <property type="match status" value="1"/>
</dbReference>
<dbReference type="PANTHER" id="PTHR31013">
    <property type="entry name" value="THAUMATIN FAMILY PROTEIN-RELATED"/>
    <property type="match status" value="1"/>
</dbReference>
<dbReference type="InParanoid" id="G9EU58"/>
<evidence type="ECO:0000313" key="3">
    <source>
        <dbReference type="EMBL" id="EHL29132.1"/>
    </source>
</evidence>
<dbReference type="Pfam" id="PF10633">
    <property type="entry name" value="NPCBM_assoc"/>
    <property type="match status" value="1"/>
</dbReference>
<organism evidence="3 4">
    <name type="scientific">Legionella drancourtii LLAP12</name>
    <dbReference type="NCBI Taxonomy" id="658187"/>
    <lineage>
        <taxon>Bacteria</taxon>
        <taxon>Pseudomonadati</taxon>
        <taxon>Pseudomonadota</taxon>
        <taxon>Gammaproteobacteria</taxon>
        <taxon>Legionellales</taxon>
        <taxon>Legionellaceae</taxon>
        <taxon>Legionella</taxon>
    </lineage>
</organism>
<dbReference type="Proteomes" id="UP000002770">
    <property type="component" value="Unassembled WGS sequence"/>
</dbReference>
<dbReference type="InterPro" id="IPR013783">
    <property type="entry name" value="Ig-like_fold"/>
</dbReference>
<dbReference type="PROSITE" id="PS51367">
    <property type="entry name" value="THAUMATIN_2"/>
    <property type="match status" value="1"/>
</dbReference>
<proteinExistence type="predicted"/>
<dbReference type="PANTHER" id="PTHR31013:SF2">
    <property type="entry name" value="THAUMATIN-LIKE PROTEIN"/>
    <property type="match status" value="1"/>
</dbReference>
<dbReference type="HOGENOM" id="CLU_352951_0_0_6"/>
<gene>
    <name evidence="3" type="ORF">LDG_8849</name>
</gene>
<protein>
    <submittedName>
        <fullName evidence="3">Thaumatin domain-containing protein</fullName>
    </submittedName>
</protein>
<dbReference type="InterPro" id="IPR001938">
    <property type="entry name" value="Thaumatin"/>
</dbReference>
<dbReference type="OrthoDB" id="7061668at2"/>
<feature type="domain" description="Alpha-galactosidase NEW3" evidence="2">
    <location>
        <begin position="155"/>
        <end position="230"/>
    </location>
</feature>
<evidence type="ECO:0000256" key="1">
    <source>
        <dbReference type="SAM" id="SignalP"/>
    </source>
</evidence>
<evidence type="ECO:0000313" key="4">
    <source>
        <dbReference type="Proteomes" id="UP000002770"/>
    </source>
</evidence>
<dbReference type="Pfam" id="PF00314">
    <property type="entry name" value="Thaumatin"/>
    <property type="match status" value="1"/>
</dbReference>
<dbReference type="eggNOG" id="ENOG50343S2">
    <property type="taxonomic scope" value="Bacteria"/>
</dbReference>
<dbReference type="SUPFAM" id="SSF49870">
    <property type="entry name" value="Osmotin, thaumatin-like protein"/>
    <property type="match status" value="1"/>
</dbReference>
<name>G9EU58_9GAMM</name>
<sequence length="801" mass="82898">MNTNKKGCFFALLSTLSLLPFSSHAGTDPIGWKLNKQFQNPIYVDSSDSVTYTFTNQLPFQLVKPLVITKNASSPNEFSYVDNCTGVRLASKASCTVTASLTPTNSGIKQLQLIIGGYDNNRVQLPLIATEAKGNAPNTKGITGKVTQSLPYQMTIGSSANYTFFFINYGTTTATNLNISVTQPYGTANIVTNTCTGTLATGASCTVTGSYIPSSTTPSTQSITATLSYQGSSGSPVTETTTTQVNASSSILASSFVAPNYLPPLVLSGTPYKVQALFTNVSGGALTLSPPGSISCTNSISGDCSAALSNFSSSCGASLPATTPAAACQLEATLTIPSSPAPTPGSTYTITASVGYTGIGSPSTITTIGTFVTSLPTTRTINLVNQCNFPVWFSLNGSAVANVSCNAQGAGCPAGTTCNTSTLLCYWNNPGPNTGTSYQLTQSGGTNSVTIPAYNYSGIQWSGNISASTGCSGSSCSQASCNNNGGTTSCAPGKGFSQPATQAEITMSATSNDSYDVEVINGFHIPISMAPYYYTNIPATADNYNCGTPGSSTATNNFGACNWTNASLPAPSGGTGFSSGYYWVTNGGTACNISSGVSQCTAGQLCGLYQNPSTNAFSQVCGNFLGYWSADQVCSNTGLSATVSNFFNCSMSLPTSSPSFPANATLYNLMACQVPTGDVSPLYNSCYLSYSGYNASQIATCCGCVDWWNSSETSGVSIQANAATQSCGTQVDPIWTQYIQPMVQWMKATCPSAYVYPFDDKTSGFSCTNNLPNQPNSTDYTITFCEGGNTGLPTGISEGRG</sequence>
<accession>G9EU58</accession>
<dbReference type="EMBL" id="JH413849">
    <property type="protein sequence ID" value="EHL29132.1"/>
    <property type="molecule type" value="Genomic_DNA"/>
</dbReference>
<dbReference type="STRING" id="658187.LDG_8849"/>
<feature type="signal peptide" evidence="1">
    <location>
        <begin position="1"/>
        <end position="25"/>
    </location>
</feature>
<dbReference type="InterPro" id="IPR018905">
    <property type="entry name" value="A-galactase_NEW3"/>
</dbReference>
<dbReference type="Gene3D" id="2.60.110.10">
    <property type="entry name" value="Thaumatin"/>
    <property type="match status" value="2"/>
</dbReference>
<feature type="chain" id="PRO_5003521400" evidence="1">
    <location>
        <begin position="26"/>
        <end position="801"/>
    </location>
</feature>
<dbReference type="AlphaFoldDB" id="G9EU58"/>
<evidence type="ECO:0000259" key="2">
    <source>
        <dbReference type="Pfam" id="PF10633"/>
    </source>
</evidence>
<dbReference type="Gene3D" id="2.60.40.10">
    <property type="entry name" value="Immunoglobulins"/>
    <property type="match status" value="2"/>
</dbReference>
<dbReference type="InterPro" id="IPR037176">
    <property type="entry name" value="Osmotin/thaumatin-like_sf"/>
</dbReference>
<reference evidence="3 4" key="1">
    <citation type="journal article" date="2011" name="BMC Genomics">
        <title>Insight into cross-talk between intra-amoebal pathogens.</title>
        <authorList>
            <person name="Gimenez G."/>
            <person name="Bertelli C."/>
            <person name="Moliner C."/>
            <person name="Robert C."/>
            <person name="Raoult D."/>
            <person name="Fournier P.E."/>
            <person name="Greub G."/>
        </authorList>
    </citation>
    <scope>NUCLEOTIDE SEQUENCE [LARGE SCALE GENOMIC DNA]</scope>
    <source>
        <strain evidence="3 4">LLAP12</strain>
    </source>
</reference>
<keyword evidence="4" id="KW-1185">Reference proteome</keyword>